<feature type="non-terminal residue" evidence="3">
    <location>
        <position position="121"/>
    </location>
</feature>
<sequence>MDQIAGQGRSGEQAEKGLGREASADRYRVTGLTGTGALVVEVVFLAAEAARIGVRTFVVVAIVLAVGMVAAAMEGGGVVVPMAAVAVFAVIVSLSSASPSVAFPLDLDSTVQRVDRLPMEE</sequence>
<name>A0A538S6T3_UNCEI</name>
<gene>
    <name evidence="3" type="ORF">E6K71_11115</name>
</gene>
<keyword evidence="2" id="KW-0472">Membrane</keyword>
<evidence type="ECO:0000313" key="3">
    <source>
        <dbReference type="EMBL" id="TMQ47036.1"/>
    </source>
</evidence>
<evidence type="ECO:0000256" key="2">
    <source>
        <dbReference type="SAM" id="Phobius"/>
    </source>
</evidence>
<evidence type="ECO:0000256" key="1">
    <source>
        <dbReference type="SAM" id="MobiDB-lite"/>
    </source>
</evidence>
<comment type="caution">
    <text evidence="3">The sequence shown here is derived from an EMBL/GenBank/DDBJ whole genome shotgun (WGS) entry which is preliminary data.</text>
</comment>
<feature type="transmembrane region" description="Helical" evidence="2">
    <location>
        <begin position="54"/>
        <end position="73"/>
    </location>
</feature>
<organism evidence="3 4">
    <name type="scientific">Eiseniibacteriota bacterium</name>
    <dbReference type="NCBI Taxonomy" id="2212470"/>
    <lineage>
        <taxon>Bacteria</taxon>
        <taxon>Candidatus Eiseniibacteriota</taxon>
    </lineage>
</organism>
<reference evidence="3 4" key="1">
    <citation type="journal article" date="2019" name="Nat. Microbiol.">
        <title>Mediterranean grassland soil C-N compound turnover is dependent on rainfall and depth, and is mediated by genomically divergent microorganisms.</title>
        <authorList>
            <person name="Diamond S."/>
            <person name="Andeer P.F."/>
            <person name="Li Z."/>
            <person name="Crits-Christoph A."/>
            <person name="Burstein D."/>
            <person name="Anantharaman K."/>
            <person name="Lane K.R."/>
            <person name="Thomas B.C."/>
            <person name="Pan C."/>
            <person name="Northen T.R."/>
            <person name="Banfield J.F."/>
        </authorList>
    </citation>
    <scope>NUCLEOTIDE SEQUENCE [LARGE SCALE GENOMIC DNA]</scope>
    <source>
        <strain evidence="3">WS_1</strain>
    </source>
</reference>
<accession>A0A538S6T3</accession>
<feature type="region of interest" description="Disordered" evidence="1">
    <location>
        <begin position="1"/>
        <end position="20"/>
    </location>
</feature>
<feature type="transmembrane region" description="Helical" evidence="2">
    <location>
        <begin position="79"/>
        <end position="103"/>
    </location>
</feature>
<keyword evidence="2" id="KW-0812">Transmembrane</keyword>
<dbReference type="Proteomes" id="UP000316292">
    <property type="component" value="Unassembled WGS sequence"/>
</dbReference>
<protein>
    <submittedName>
        <fullName evidence="3">Uncharacterized protein</fullName>
    </submittedName>
</protein>
<keyword evidence="2" id="KW-1133">Transmembrane helix</keyword>
<proteinExistence type="predicted"/>
<dbReference type="AlphaFoldDB" id="A0A538S6T3"/>
<evidence type="ECO:0000313" key="4">
    <source>
        <dbReference type="Proteomes" id="UP000316292"/>
    </source>
</evidence>
<dbReference type="EMBL" id="VBOR01000131">
    <property type="protein sequence ID" value="TMQ47036.1"/>
    <property type="molecule type" value="Genomic_DNA"/>
</dbReference>